<dbReference type="Proteomes" id="UP000750502">
    <property type="component" value="Unassembled WGS sequence"/>
</dbReference>
<reference evidence="2" key="2">
    <citation type="submission" date="2020-10" db="EMBL/GenBank/DDBJ databases">
        <authorList>
            <person name="Peck L.D."/>
            <person name="Nowell R.W."/>
            <person name="Flood J."/>
            <person name="Ryan M.J."/>
            <person name="Barraclough T.G."/>
        </authorList>
    </citation>
    <scope>NUCLEOTIDE SEQUENCE</scope>
    <source>
        <strain evidence="2">IMI 127659i</strain>
    </source>
</reference>
<keyword evidence="1" id="KW-0732">Signal</keyword>
<accession>A0A9P7HST7</accession>
<gene>
    <name evidence="2" type="ORF">H9Q72_006291</name>
</gene>
<sequence length="123" mass="13995">MLSPTFLAVLLAAMPSVHAIAKDWWPEVDCYVGNVKVDNKFVDKNRSLKYDWQLTLQTCVNNFAPQVCIAINTNVGIDGKKWWDDCKRQALDGWYDVDGKTNMIVISHSAYKSDWAEGRGYGY</sequence>
<proteinExistence type="predicted"/>
<dbReference type="EMBL" id="JADFTT010000191">
    <property type="protein sequence ID" value="KAG5765646.1"/>
    <property type="molecule type" value="Genomic_DNA"/>
</dbReference>
<evidence type="ECO:0000313" key="3">
    <source>
        <dbReference type="Proteomes" id="UP000750502"/>
    </source>
</evidence>
<feature type="signal peptide" evidence="1">
    <location>
        <begin position="1"/>
        <end position="19"/>
    </location>
</feature>
<protein>
    <submittedName>
        <fullName evidence="2">Uncharacterized protein</fullName>
    </submittedName>
</protein>
<evidence type="ECO:0000313" key="2">
    <source>
        <dbReference type="EMBL" id="KAG5765646.1"/>
    </source>
</evidence>
<evidence type="ECO:0000256" key="1">
    <source>
        <dbReference type="SAM" id="SignalP"/>
    </source>
</evidence>
<dbReference type="OrthoDB" id="4802779at2759"/>
<reference evidence="2" key="1">
    <citation type="journal article" date="2020" name="bioRxiv">
        <title>Historical genomics reveals the evolutionary mechanisms behind multiple outbreaks of the host-specific coffee wilt pathogen Fusarium xylarioides.</title>
        <authorList>
            <person name="Peck D."/>
            <person name="Nowell R.W."/>
            <person name="Flood J."/>
            <person name="Ryan M.J."/>
            <person name="Barraclough T.G."/>
        </authorList>
    </citation>
    <scope>NUCLEOTIDE SEQUENCE</scope>
    <source>
        <strain evidence="2">IMI 127659i</strain>
    </source>
</reference>
<dbReference type="AlphaFoldDB" id="A0A9P7HST7"/>
<name>A0A9P7HST7_9HYPO</name>
<comment type="caution">
    <text evidence="2">The sequence shown here is derived from an EMBL/GenBank/DDBJ whole genome shotgun (WGS) entry which is preliminary data.</text>
</comment>
<keyword evidence="3" id="KW-1185">Reference proteome</keyword>
<organism evidence="2 3">
    <name type="scientific">Fusarium xylarioides</name>
    <dbReference type="NCBI Taxonomy" id="221167"/>
    <lineage>
        <taxon>Eukaryota</taxon>
        <taxon>Fungi</taxon>
        <taxon>Dikarya</taxon>
        <taxon>Ascomycota</taxon>
        <taxon>Pezizomycotina</taxon>
        <taxon>Sordariomycetes</taxon>
        <taxon>Hypocreomycetidae</taxon>
        <taxon>Hypocreales</taxon>
        <taxon>Nectriaceae</taxon>
        <taxon>Fusarium</taxon>
        <taxon>Fusarium fujikuroi species complex</taxon>
    </lineage>
</organism>
<feature type="chain" id="PRO_5040489623" evidence="1">
    <location>
        <begin position="20"/>
        <end position="123"/>
    </location>
</feature>